<proteinExistence type="predicted"/>
<gene>
    <name evidence="2" type="ORF">RDB_LOCUS16572</name>
    <name evidence="3" type="ORF">RHS03_06266</name>
</gene>
<dbReference type="OrthoDB" id="3145082at2759"/>
<dbReference type="EMBL" id="CAJMWR010000306">
    <property type="protein sequence ID" value="CAE6366591.1"/>
    <property type="molecule type" value="Genomic_DNA"/>
</dbReference>
<feature type="transmembrane region" description="Helical" evidence="1">
    <location>
        <begin position="63"/>
        <end position="82"/>
    </location>
</feature>
<organism evidence="2 4">
    <name type="scientific">Rhizoctonia solani</name>
    <dbReference type="NCBI Taxonomy" id="456999"/>
    <lineage>
        <taxon>Eukaryota</taxon>
        <taxon>Fungi</taxon>
        <taxon>Dikarya</taxon>
        <taxon>Basidiomycota</taxon>
        <taxon>Agaricomycotina</taxon>
        <taxon>Agaricomycetes</taxon>
        <taxon>Cantharellales</taxon>
        <taxon>Ceratobasidiaceae</taxon>
        <taxon>Rhizoctonia</taxon>
    </lineage>
</organism>
<evidence type="ECO:0000313" key="3">
    <source>
        <dbReference type="EMBL" id="KAF8703136.1"/>
    </source>
</evidence>
<reference evidence="3" key="1">
    <citation type="submission" date="2020-09" db="EMBL/GenBank/DDBJ databases">
        <title>Comparative genome analyses of four rice-infecting Rhizoctonia solani isolates reveal extensive enrichment of homogalacturonan modification genes.</title>
        <authorList>
            <person name="Lee D.-Y."/>
            <person name="Jeon J."/>
            <person name="Kim K.-T."/>
            <person name="Cheong K."/>
            <person name="Song H."/>
            <person name="Choi G."/>
            <person name="Ko J."/>
            <person name="Opiyo S.O."/>
            <person name="Zuo S."/>
            <person name="Madhav S."/>
            <person name="Lee Y.-H."/>
            <person name="Wang G.-L."/>
        </authorList>
    </citation>
    <scope>NUCLEOTIDE SEQUENCE</scope>
    <source>
        <strain evidence="3">AG1-IA WGL</strain>
    </source>
</reference>
<comment type="caution">
    <text evidence="2">The sequence shown here is derived from an EMBL/GenBank/DDBJ whole genome shotgun (WGS) entry which is preliminary data.</text>
</comment>
<evidence type="ECO:0000256" key="1">
    <source>
        <dbReference type="SAM" id="Phobius"/>
    </source>
</evidence>
<keyword evidence="1" id="KW-0812">Transmembrane</keyword>
<evidence type="ECO:0000313" key="4">
    <source>
        <dbReference type="Proteomes" id="UP000663840"/>
    </source>
</evidence>
<dbReference type="Proteomes" id="UP000602905">
    <property type="component" value="Unassembled WGS sequence"/>
</dbReference>
<keyword evidence="1" id="KW-0472">Membrane</keyword>
<dbReference type="AlphaFoldDB" id="A0A8H2ZXR3"/>
<reference evidence="2" key="2">
    <citation type="submission" date="2021-01" db="EMBL/GenBank/DDBJ databases">
        <authorList>
            <person name="Kaushik A."/>
        </authorList>
    </citation>
    <scope>NUCLEOTIDE SEQUENCE</scope>
    <source>
        <strain evidence="2">AG1-1A</strain>
    </source>
</reference>
<keyword evidence="1" id="KW-1133">Transmembrane helix</keyword>
<feature type="transmembrane region" description="Helical" evidence="1">
    <location>
        <begin position="12"/>
        <end position="35"/>
    </location>
</feature>
<protein>
    <submittedName>
        <fullName evidence="2">Uncharacterized protein</fullName>
    </submittedName>
</protein>
<dbReference type="EMBL" id="JACYCD010000078">
    <property type="protein sequence ID" value="KAF8703136.1"/>
    <property type="molecule type" value="Genomic_DNA"/>
</dbReference>
<dbReference type="Proteomes" id="UP000663840">
    <property type="component" value="Unassembled WGS sequence"/>
</dbReference>
<name>A0A8H2ZXR3_9AGAM</name>
<evidence type="ECO:0000313" key="2">
    <source>
        <dbReference type="EMBL" id="CAE6366591.1"/>
    </source>
</evidence>
<sequence>MAGDLSELLFLAIGWFGWKSAATAFFASVVLLFLLSVRSEVDAKTSYGTVLGRRRANPQELEYTLAITTGFFIFMIVVPVIADSLGL</sequence>
<accession>A0A8H2ZXR3</accession>